<evidence type="ECO:0000256" key="2">
    <source>
        <dbReference type="ARBA" id="ARBA00023239"/>
    </source>
</evidence>
<feature type="compositionally biased region" description="Basic and acidic residues" evidence="9">
    <location>
        <begin position="24"/>
        <end position="41"/>
    </location>
</feature>
<dbReference type="PANTHER" id="PTHR39330:SF1">
    <property type="entry name" value="ETHANOLAMINE AMMONIA-LYASE SMALL SUBUNIT"/>
    <property type="match status" value="1"/>
</dbReference>
<evidence type="ECO:0000256" key="7">
    <source>
        <dbReference type="ARBA" id="ARBA00069181"/>
    </source>
</evidence>
<keyword evidence="1 8" id="KW-0846">Cobalamin</keyword>
<feature type="region of interest" description="Disordered" evidence="9">
    <location>
        <begin position="20"/>
        <end position="41"/>
    </location>
</feature>
<reference evidence="10 11" key="1">
    <citation type="submission" date="2019-03" db="EMBL/GenBank/DDBJ databases">
        <title>Genomic Encyclopedia of Type Strains, Phase IV (KMG-IV): sequencing the most valuable type-strain genomes for metagenomic binning, comparative biology and taxonomic classification.</title>
        <authorList>
            <person name="Goeker M."/>
        </authorList>
    </citation>
    <scope>NUCLEOTIDE SEQUENCE [LARGE SCALE GENOMIC DNA]</scope>
    <source>
        <strain evidence="10 11">DSM 28559</strain>
    </source>
</reference>
<comment type="function">
    <text evidence="8">Catalyzes the deamination of various vicinal amino-alcohols to oxo compounds. Allows this organism to utilize ethanolamine as the sole source of nitrogen and carbon in the presence of external vitamin B12.</text>
</comment>
<comment type="subcellular location">
    <subcellularLocation>
        <location evidence="8">Bacterial microcompartment</location>
    </subcellularLocation>
</comment>
<comment type="similarity">
    <text evidence="8">Belongs to the EutC family.</text>
</comment>
<feature type="binding site" evidence="8">
    <location>
        <position position="239"/>
    </location>
    <ligand>
        <name>adenosylcob(III)alamin</name>
        <dbReference type="ChEBI" id="CHEBI:18408"/>
    </ligand>
</feature>
<comment type="cofactor">
    <cofactor evidence="8">
        <name>adenosylcob(III)alamin</name>
        <dbReference type="ChEBI" id="CHEBI:18408"/>
    </cofactor>
    <text evidence="8">Binds between the large and small subunits.</text>
</comment>
<dbReference type="HAMAP" id="MF_00601">
    <property type="entry name" value="EutC"/>
    <property type="match status" value="1"/>
</dbReference>
<evidence type="ECO:0000256" key="3">
    <source>
        <dbReference type="ARBA" id="ARBA00023285"/>
    </source>
</evidence>
<comment type="catalytic activity">
    <reaction evidence="5 8">
        <text>ethanolamine = acetaldehyde + NH4(+)</text>
        <dbReference type="Rhea" id="RHEA:15313"/>
        <dbReference type="ChEBI" id="CHEBI:15343"/>
        <dbReference type="ChEBI" id="CHEBI:28938"/>
        <dbReference type="ChEBI" id="CHEBI:57603"/>
        <dbReference type="EC" id="4.3.1.7"/>
    </reaction>
</comment>
<evidence type="ECO:0000256" key="1">
    <source>
        <dbReference type="ARBA" id="ARBA00022628"/>
    </source>
</evidence>
<dbReference type="Pfam" id="PF05985">
    <property type="entry name" value="EutC"/>
    <property type="match status" value="1"/>
</dbReference>
<dbReference type="InterPro" id="IPR042255">
    <property type="entry name" value="EutC_N"/>
</dbReference>
<evidence type="ECO:0000256" key="4">
    <source>
        <dbReference type="ARBA" id="ARBA00024446"/>
    </source>
</evidence>
<keyword evidence="4 8" id="KW-1283">Bacterial microcompartment</keyword>
<dbReference type="Gene3D" id="3.40.50.11240">
    <property type="entry name" value="Ethanolamine ammonia-lyase light chain (EutC)"/>
    <property type="match status" value="1"/>
</dbReference>
<dbReference type="InterPro" id="IPR042251">
    <property type="entry name" value="EutC_C"/>
</dbReference>
<dbReference type="GO" id="GO:0006520">
    <property type="term" value="P:amino acid metabolic process"/>
    <property type="evidence" value="ECO:0007669"/>
    <property type="project" value="InterPro"/>
</dbReference>
<feature type="binding site" evidence="8">
    <location>
        <position position="260"/>
    </location>
    <ligand>
        <name>adenosylcob(III)alamin</name>
        <dbReference type="ChEBI" id="CHEBI:18408"/>
    </ligand>
</feature>
<dbReference type="EMBL" id="SLXA01000003">
    <property type="protein sequence ID" value="TCO85454.1"/>
    <property type="molecule type" value="Genomic_DNA"/>
</dbReference>
<dbReference type="InterPro" id="IPR009246">
    <property type="entry name" value="EutC"/>
</dbReference>
<protein>
    <recommendedName>
        <fullName evidence="7 8">Ethanolamine ammonia-lyase small subunit</fullName>
        <shortName evidence="8">EAL small subunit</shortName>
        <ecNumber evidence="6 8">4.3.1.7</ecNumber>
    </recommendedName>
</protein>
<dbReference type="RefSeq" id="WP_243115464.1">
    <property type="nucleotide sequence ID" value="NZ_JANKAQ010000003.1"/>
</dbReference>
<dbReference type="Proteomes" id="UP000295711">
    <property type="component" value="Unassembled WGS sequence"/>
</dbReference>
<proteinExistence type="inferred from homology"/>
<evidence type="ECO:0000256" key="8">
    <source>
        <dbReference type="HAMAP-Rule" id="MF_00601"/>
    </source>
</evidence>
<evidence type="ECO:0000256" key="9">
    <source>
        <dbReference type="SAM" id="MobiDB-lite"/>
    </source>
</evidence>
<dbReference type="Gene3D" id="1.10.30.40">
    <property type="entry name" value="Ethanolamine ammonia-lyase light chain (EutC), N-terminal domain"/>
    <property type="match status" value="1"/>
</dbReference>
<keyword evidence="2 8" id="KW-0456">Lyase</keyword>
<comment type="subunit">
    <text evidence="8">The basic unit is a heterodimer which dimerizes to form tetramers. The heterotetramers trimerize; 6 large subunits form a core ring with 6 small subunits projecting outwards.</text>
</comment>
<gene>
    <name evidence="8" type="primary">eutC</name>
    <name evidence="10" type="ORF">EV212_103176</name>
</gene>
<name>A0A4R2LER4_9FIRM</name>
<evidence type="ECO:0000313" key="10">
    <source>
        <dbReference type="EMBL" id="TCO85454.1"/>
    </source>
</evidence>
<evidence type="ECO:0000313" key="11">
    <source>
        <dbReference type="Proteomes" id="UP000295711"/>
    </source>
</evidence>
<dbReference type="GO" id="GO:0031419">
    <property type="term" value="F:cobalamin binding"/>
    <property type="evidence" value="ECO:0007669"/>
    <property type="project" value="UniProtKB-UniRule"/>
</dbReference>
<dbReference type="PANTHER" id="PTHR39330">
    <property type="entry name" value="ETHANOLAMINE AMMONIA-LYASE LIGHT CHAIN"/>
    <property type="match status" value="1"/>
</dbReference>
<dbReference type="EC" id="4.3.1.7" evidence="6 8"/>
<evidence type="ECO:0000256" key="6">
    <source>
        <dbReference type="ARBA" id="ARBA00067005"/>
    </source>
</evidence>
<dbReference type="UniPathway" id="UPA00560"/>
<keyword evidence="11" id="KW-1185">Reference proteome</keyword>
<evidence type="ECO:0000256" key="5">
    <source>
        <dbReference type="ARBA" id="ARBA00052081"/>
    </source>
</evidence>
<organism evidence="10 11">
    <name type="scientific">Frisingicoccus caecimuris</name>
    <dbReference type="NCBI Taxonomy" id="1796636"/>
    <lineage>
        <taxon>Bacteria</taxon>
        <taxon>Bacillati</taxon>
        <taxon>Bacillota</taxon>
        <taxon>Clostridia</taxon>
        <taxon>Lachnospirales</taxon>
        <taxon>Lachnospiraceae</taxon>
        <taxon>Frisingicoccus</taxon>
    </lineage>
</organism>
<dbReference type="FunFam" id="3.40.50.11240:FF:000001">
    <property type="entry name" value="Ethanolamine ammonia-lyase light chain"/>
    <property type="match status" value="1"/>
</dbReference>
<keyword evidence="3 8" id="KW-0170">Cobalt</keyword>
<dbReference type="GO" id="GO:0031471">
    <property type="term" value="C:ethanolamine degradation polyhedral organelle"/>
    <property type="evidence" value="ECO:0007669"/>
    <property type="project" value="UniProtKB-UniRule"/>
</dbReference>
<comment type="caution">
    <text evidence="10">The sequence shown here is derived from an EMBL/GenBank/DDBJ whole genome shotgun (WGS) entry which is preliminary data.</text>
</comment>
<dbReference type="GO" id="GO:0009350">
    <property type="term" value="C:ethanolamine ammonia-lyase complex"/>
    <property type="evidence" value="ECO:0007669"/>
    <property type="project" value="UniProtKB-UniRule"/>
</dbReference>
<dbReference type="GO" id="GO:0008851">
    <property type="term" value="F:ethanolamine ammonia-lyase activity"/>
    <property type="evidence" value="ECO:0007669"/>
    <property type="project" value="UniProtKB-UniRule"/>
</dbReference>
<comment type="pathway">
    <text evidence="8">Amine and polyamine degradation; ethanolamine degradation.</text>
</comment>
<dbReference type="GO" id="GO:0046336">
    <property type="term" value="P:ethanolamine catabolic process"/>
    <property type="evidence" value="ECO:0007669"/>
    <property type="project" value="UniProtKB-UniRule"/>
</dbReference>
<accession>A0A4R2LER4</accession>
<dbReference type="AlphaFoldDB" id="A0A4R2LER4"/>
<sequence length="326" mass="35559">MLTQSQIDAIAEAVIQSMKPAPAPEEKRRMHRTTEIKKDRPVEASEVVPMDASFMMEKSPAERVSQKNGLADNEGLIDITSPEVKAIPLLDHVEDREGLERMIARTPARIGVGNCGPRLKTRTMLTLRADHAAARDAVFMDVSQELLDRMNLFTVATRCMDKTQFLTRPDLGRIFPPEGLETIKSKCVHDIDVQIYVSDGLSSTAVEANLENILPIIIEGLKAKGLKVGTPFFVKNGRVAAMDQISEALNATVTCVLLGERPGLATAESMSAYIAYKATVGMPEARRTVVSNIHSRGIPAVEAGAYIVDVIQKILEAKASGVELKK</sequence>
<dbReference type="NCBIfam" id="NF003971">
    <property type="entry name" value="PRK05465.1"/>
    <property type="match status" value="1"/>
</dbReference>